<keyword evidence="3 6" id="KW-0418">Kinase</keyword>
<reference evidence="6 7" key="1">
    <citation type="submission" date="2016-10" db="EMBL/GenBank/DDBJ databases">
        <authorList>
            <person name="de Groot N.N."/>
        </authorList>
    </citation>
    <scope>NUCLEOTIDE SEQUENCE [LARGE SCALE GENOMIC DNA]</scope>
    <source>
        <strain evidence="6 7">DSM 15695</strain>
    </source>
</reference>
<keyword evidence="2" id="KW-0808">Transferase</keyword>
<sequence length="427" mass="49075">MLERENNVTLCIDVGTTNIKFLYKSTDERIIRFDEEVTMYYDEKGNSFQIPEEILETILHNIRLMNQKYGQIDNIALSVPMHTLIIDHKLWLWSDIRSATWVDTFNQSELALKFYNLTGTPIHPMSPFCKIAYLQSLNRIEKAQRLIGLKEYLMNVLTGEFLIDYSTASTTGLFNLHTLDWSDEVLTFLKIKREQLGRLVDTNFHAPINLVLATQLGLSKEVKIFVGGCDGCLASLATLIKYQEKNVLTMGTSGAARSVKDEITLSNQGRYFCYYMTPKHWVIGGPTNNGGNVIQWWSRIIYRDSKEIYQHLDRISERQNLKNLKVNPYLFGERAPYWDIHKTGTIMGLSASYDEDDLSYAIIVGVFNNLIQIANDLKIEGNILVNGGVFRNPYLRKIFQDLWLDNVVLAENCEPCDGLLYLVESKY</sequence>
<name>A0A1H9CIJ0_9LACT</name>
<evidence type="ECO:0000256" key="1">
    <source>
        <dbReference type="ARBA" id="ARBA00009156"/>
    </source>
</evidence>
<dbReference type="InterPro" id="IPR018484">
    <property type="entry name" value="FGGY_N"/>
</dbReference>
<dbReference type="PANTHER" id="PTHR43095">
    <property type="entry name" value="SUGAR KINASE"/>
    <property type="match status" value="1"/>
</dbReference>
<dbReference type="InterPro" id="IPR018485">
    <property type="entry name" value="FGGY_C"/>
</dbReference>
<dbReference type="InterPro" id="IPR050406">
    <property type="entry name" value="FGGY_Carb_Kinase"/>
</dbReference>
<evidence type="ECO:0000256" key="2">
    <source>
        <dbReference type="ARBA" id="ARBA00022679"/>
    </source>
</evidence>
<comment type="similarity">
    <text evidence="1">Belongs to the FGGY kinase family.</text>
</comment>
<feature type="domain" description="Carbohydrate kinase FGGY N-terminal" evidence="4">
    <location>
        <begin position="9"/>
        <end position="236"/>
    </location>
</feature>
<dbReference type="GO" id="GO:0016301">
    <property type="term" value="F:kinase activity"/>
    <property type="evidence" value="ECO:0007669"/>
    <property type="project" value="UniProtKB-KW"/>
</dbReference>
<dbReference type="GO" id="GO:0005975">
    <property type="term" value="P:carbohydrate metabolic process"/>
    <property type="evidence" value="ECO:0007669"/>
    <property type="project" value="InterPro"/>
</dbReference>
<dbReference type="EMBL" id="FOEN01000004">
    <property type="protein sequence ID" value="SEQ01040.1"/>
    <property type="molecule type" value="Genomic_DNA"/>
</dbReference>
<dbReference type="AlphaFoldDB" id="A0A1H9CIJ0"/>
<evidence type="ECO:0000313" key="6">
    <source>
        <dbReference type="EMBL" id="SEQ01040.1"/>
    </source>
</evidence>
<dbReference type="Gene3D" id="3.30.420.40">
    <property type="match status" value="2"/>
</dbReference>
<protein>
    <submittedName>
        <fullName evidence="6">Gluconate kinase, FGGY family</fullName>
    </submittedName>
</protein>
<evidence type="ECO:0000313" key="7">
    <source>
        <dbReference type="Proteomes" id="UP000198833"/>
    </source>
</evidence>
<dbReference type="Pfam" id="PF00370">
    <property type="entry name" value="FGGY_N"/>
    <property type="match status" value="1"/>
</dbReference>
<keyword evidence="7" id="KW-1185">Reference proteome</keyword>
<proteinExistence type="inferred from homology"/>
<dbReference type="Pfam" id="PF02782">
    <property type="entry name" value="FGGY_C"/>
    <property type="match status" value="1"/>
</dbReference>
<dbReference type="PANTHER" id="PTHR43095:SF2">
    <property type="entry name" value="GLUCONOKINASE"/>
    <property type="match status" value="1"/>
</dbReference>
<dbReference type="RefSeq" id="WP_092571166.1">
    <property type="nucleotide sequence ID" value="NZ_FOEN01000004.1"/>
</dbReference>
<accession>A0A1H9CIJ0</accession>
<dbReference type="InterPro" id="IPR043129">
    <property type="entry name" value="ATPase_NBD"/>
</dbReference>
<evidence type="ECO:0000259" key="5">
    <source>
        <dbReference type="Pfam" id="PF02782"/>
    </source>
</evidence>
<dbReference type="InterPro" id="IPR000577">
    <property type="entry name" value="Carb_kinase_FGGY"/>
</dbReference>
<feature type="domain" description="Carbohydrate kinase FGGY C-terminal" evidence="5">
    <location>
        <begin position="248"/>
        <end position="408"/>
    </location>
</feature>
<dbReference type="STRING" id="89093.SAMN04488558_10447"/>
<dbReference type="SUPFAM" id="SSF53067">
    <property type="entry name" value="Actin-like ATPase domain"/>
    <property type="match status" value="2"/>
</dbReference>
<dbReference type="PIRSF" id="PIRSF000538">
    <property type="entry name" value="GlpK"/>
    <property type="match status" value="1"/>
</dbReference>
<dbReference type="Proteomes" id="UP000198833">
    <property type="component" value="Unassembled WGS sequence"/>
</dbReference>
<evidence type="ECO:0000256" key="3">
    <source>
        <dbReference type="ARBA" id="ARBA00022777"/>
    </source>
</evidence>
<organism evidence="6 7">
    <name type="scientific">Ignavigranum ruoffiae</name>
    <dbReference type="NCBI Taxonomy" id="89093"/>
    <lineage>
        <taxon>Bacteria</taxon>
        <taxon>Bacillati</taxon>
        <taxon>Bacillota</taxon>
        <taxon>Bacilli</taxon>
        <taxon>Lactobacillales</taxon>
        <taxon>Aerococcaceae</taxon>
        <taxon>Ignavigranum</taxon>
    </lineage>
</organism>
<gene>
    <name evidence="6" type="ORF">SAMN04488558_10447</name>
</gene>
<dbReference type="OrthoDB" id="9805576at2"/>
<evidence type="ECO:0000259" key="4">
    <source>
        <dbReference type="Pfam" id="PF00370"/>
    </source>
</evidence>